<evidence type="ECO:0000313" key="2">
    <source>
        <dbReference type="EMBL" id="CRK91695.1"/>
    </source>
</evidence>
<evidence type="ECO:0000256" key="1">
    <source>
        <dbReference type="SAM" id="Phobius"/>
    </source>
</evidence>
<evidence type="ECO:0000313" key="3">
    <source>
        <dbReference type="Proteomes" id="UP000183832"/>
    </source>
</evidence>
<feature type="transmembrane region" description="Helical" evidence="1">
    <location>
        <begin position="12"/>
        <end position="36"/>
    </location>
</feature>
<keyword evidence="3" id="KW-1185">Reference proteome</keyword>
<organism evidence="2 3">
    <name type="scientific">Clunio marinus</name>
    <dbReference type="NCBI Taxonomy" id="568069"/>
    <lineage>
        <taxon>Eukaryota</taxon>
        <taxon>Metazoa</taxon>
        <taxon>Ecdysozoa</taxon>
        <taxon>Arthropoda</taxon>
        <taxon>Hexapoda</taxon>
        <taxon>Insecta</taxon>
        <taxon>Pterygota</taxon>
        <taxon>Neoptera</taxon>
        <taxon>Endopterygota</taxon>
        <taxon>Diptera</taxon>
        <taxon>Nematocera</taxon>
        <taxon>Chironomoidea</taxon>
        <taxon>Chironomidae</taxon>
        <taxon>Clunio</taxon>
    </lineage>
</organism>
<reference evidence="2 3" key="1">
    <citation type="submission" date="2015-04" db="EMBL/GenBank/DDBJ databases">
        <authorList>
            <person name="Syromyatnikov M.Y."/>
            <person name="Popov V.N."/>
        </authorList>
    </citation>
    <scope>NUCLEOTIDE SEQUENCE [LARGE SCALE GENOMIC DNA]</scope>
</reference>
<dbReference type="AlphaFoldDB" id="A0A1J1HUE7"/>
<name>A0A1J1HUE7_9DIPT</name>
<accession>A0A1J1HUE7</accession>
<dbReference type="Proteomes" id="UP000183832">
    <property type="component" value="Unassembled WGS sequence"/>
</dbReference>
<gene>
    <name evidence="2" type="ORF">CLUMA_CG005342</name>
</gene>
<proteinExistence type="predicted"/>
<dbReference type="EMBL" id="CVRI01000021">
    <property type="protein sequence ID" value="CRK91695.1"/>
    <property type="molecule type" value="Genomic_DNA"/>
</dbReference>
<sequence length="173" mass="19516">MADNWDTSISPFFFIPFIGFVVFSICVCGCVCFAIMMRKRKQALYSNPIVVTSHTHEPIGNQQPTHQVQIQTSRNDTFEMNLQTDNHMPSYQQNVSMPMPMPMPMPQTNYHNESQITVPTAPSAPTAPYPTTSYISPYPVNQPSVTMGHNVESQENSNPPSYNQVVGWETKKI</sequence>
<keyword evidence="1" id="KW-1133">Transmembrane helix</keyword>
<keyword evidence="1" id="KW-0472">Membrane</keyword>
<keyword evidence="1" id="KW-0812">Transmembrane</keyword>
<protein>
    <submittedName>
        <fullName evidence="2">CLUMA_CG005342, isoform A</fullName>
    </submittedName>
</protein>